<organism evidence="2 3">
    <name type="scientific">Thiohalocapsa halophila</name>
    <dbReference type="NCBI Taxonomy" id="69359"/>
    <lineage>
        <taxon>Bacteria</taxon>
        <taxon>Pseudomonadati</taxon>
        <taxon>Pseudomonadota</taxon>
        <taxon>Gammaproteobacteria</taxon>
        <taxon>Chromatiales</taxon>
        <taxon>Chromatiaceae</taxon>
        <taxon>Thiohalocapsa</taxon>
    </lineage>
</organism>
<evidence type="ECO:0000313" key="3">
    <source>
        <dbReference type="Proteomes" id="UP000748752"/>
    </source>
</evidence>
<gene>
    <name evidence="2" type="ORF">CKO31_07665</name>
</gene>
<dbReference type="Pfam" id="PF18480">
    <property type="entry name" value="DUF5615"/>
    <property type="match status" value="1"/>
</dbReference>
<dbReference type="EMBL" id="NRRV01000014">
    <property type="protein sequence ID" value="MBK1630622.1"/>
    <property type="molecule type" value="Genomic_DNA"/>
</dbReference>
<dbReference type="Proteomes" id="UP000748752">
    <property type="component" value="Unassembled WGS sequence"/>
</dbReference>
<reference evidence="2 3" key="1">
    <citation type="journal article" date="2020" name="Microorganisms">
        <title>Osmotic Adaptation and Compatible Solute Biosynthesis of Phototrophic Bacteria as Revealed from Genome Analyses.</title>
        <authorList>
            <person name="Imhoff J.F."/>
            <person name="Rahn T."/>
            <person name="Kunzel S."/>
            <person name="Keller A."/>
            <person name="Neulinger S.C."/>
        </authorList>
    </citation>
    <scope>NUCLEOTIDE SEQUENCE [LARGE SCALE GENOMIC DNA]</scope>
    <source>
        <strain evidence="2 3">DSM 6210</strain>
    </source>
</reference>
<keyword evidence="3" id="KW-1185">Reference proteome</keyword>
<proteinExistence type="predicted"/>
<sequence>MLRLLADENLNAHIVRGLRRRLDGLDLATVQSLGLAGADDPAVLQVAAEQGRVLVTQDVQTMTRFAFERVDAGLSMPGVIEIVAGAALGVVIDELAILVEASEVAEWEGQVVYVPL</sequence>
<dbReference type="RefSeq" id="WP_200235670.1">
    <property type="nucleotide sequence ID" value="NZ_NRRV01000014.1"/>
</dbReference>
<evidence type="ECO:0000313" key="2">
    <source>
        <dbReference type="EMBL" id="MBK1630622.1"/>
    </source>
</evidence>
<accession>A0ABS1CFE1</accession>
<evidence type="ECO:0000259" key="1">
    <source>
        <dbReference type="Pfam" id="PF18480"/>
    </source>
</evidence>
<protein>
    <recommendedName>
        <fullName evidence="1">DUF5615 domain-containing protein</fullName>
    </recommendedName>
</protein>
<dbReference type="InterPro" id="IPR041049">
    <property type="entry name" value="DUF5615"/>
</dbReference>
<feature type="domain" description="DUF5615" evidence="1">
    <location>
        <begin position="3"/>
        <end position="59"/>
    </location>
</feature>
<name>A0ABS1CFE1_9GAMM</name>
<comment type="caution">
    <text evidence="2">The sequence shown here is derived from an EMBL/GenBank/DDBJ whole genome shotgun (WGS) entry which is preliminary data.</text>
</comment>